<accession>A0ABN7RLN1</accession>
<dbReference type="SUPFAM" id="SSF48371">
    <property type="entry name" value="ARM repeat"/>
    <property type="match status" value="1"/>
</dbReference>
<evidence type="ECO:0000313" key="2">
    <source>
        <dbReference type="EMBL" id="CAG5077705.1"/>
    </source>
</evidence>
<dbReference type="Proteomes" id="UP001158576">
    <property type="component" value="Chromosome PAR"/>
</dbReference>
<organism evidence="2 3">
    <name type="scientific">Oikopleura dioica</name>
    <name type="common">Tunicate</name>
    <dbReference type="NCBI Taxonomy" id="34765"/>
    <lineage>
        <taxon>Eukaryota</taxon>
        <taxon>Metazoa</taxon>
        <taxon>Chordata</taxon>
        <taxon>Tunicata</taxon>
        <taxon>Appendicularia</taxon>
        <taxon>Copelata</taxon>
        <taxon>Oikopleuridae</taxon>
        <taxon>Oikopleura</taxon>
    </lineage>
</organism>
<dbReference type="InterPro" id="IPR016024">
    <property type="entry name" value="ARM-type_fold"/>
</dbReference>
<dbReference type="EMBL" id="OU015568">
    <property type="protein sequence ID" value="CAG5077705.1"/>
    <property type="molecule type" value="Genomic_DNA"/>
</dbReference>
<keyword evidence="3" id="KW-1185">Reference proteome</keyword>
<protein>
    <submittedName>
        <fullName evidence="2">Oidioi.mRNA.OKI2018_I69.PAR.g8792.t1.cds</fullName>
    </submittedName>
</protein>
<gene>
    <name evidence="2" type="ORF">OKIOD_LOCUS350</name>
</gene>
<sequence>MCPKEDSAEMNGLPARNSPEWDNHENEEQEEEQIEYLEGSAFTKVEILRYIVSLKDFVDLNEGRSETTLCEIWDSIQTPSVATVYHENGLFEIVQHIFDKRDDFDDSERNRLLELLIGIMANMLQHLDAIDELDIVLQNLASFCEGETDVFILAQTMRALSIIFKRFPTSVESSALISTFKTTANEIICKCKNEEALSNALNLFESNDVFLDENGQKALWTFLEHFEEHEIEEIMTLEENHFLQRILEILSEVIYQKTDSLDEKQVRIINSFWDRCNKEVEENKEEFSCINEPWQFFAMILYLAQISIQKCAAFRITEEDLKRTFKTWKLSKSKIGGSIRKTLKVQISNLNQASRFDEIVEEESETEKNILLILDSQLEDDI</sequence>
<evidence type="ECO:0000256" key="1">
    <source>
        <dbReference type="SAM" id="MobiDB-lite"/>
    </source>
</evidence>
<reference evidence="2 3" key="1">
    <citation type="submission" date="2021-04" db="EMBL/GenBank/DDBJ databases">
        <authorList>
            <person name="Bliznina A."/>
        </authorList>
    </citation>
    <scope>NUCLEOTIDE SEQUENCE [LARGE SCALE GENOMIC DNA]</scope>
</reference>
<name>A0ABN7RLN1_OIKDI</name>
<feature type="region of interest" description="Disordered" evidence="1">
    <location>
        <begin position="1"/>
        <end position="30"/>
    </location>
</feature>
<proteinExistence type="predicted"/>
<evidence type="ECO:0000313" key="3">
    <source>
        <dbReference type="Proteomes" id="UP001158576"/>
    </source>
</evidence>